<dbReference type="SUPFAM" id="SSF53335">
    <property type="entry name" value="S-adenosyl-L-methionine-dependent methyltransferases"/>
    <property type="match status" value="1"/>
</dbReference>
<evidence type="ECO:0000259" key="3">
    <source>
        <dbReference type="Pfam" id="PF13649"/>
    </source>
</evidence>
<proteinExistence type="predicted"/>
<keyword evidence="5" id="KW-1185">Reference proteome</keyword>
<dbReference type="GO" id="GO:0032259">
    <property type="term" value="P:methylation"/>
    <property type="evidence" value="ECO:0007669"/>
    <property type="project" value="UniProtKB-KW"/>
</dbReference>
<comment type="caution">
    <text evidence="4">The sequence shown here is derived from an EMBL/GenBank/DDBJ whole genome shotgun (WGS) entry which is preliminary data.</text>
</comment>
<dbReference type="InterPro" id="IPR029063">
    <property type="entry name" value="SAM-dependent_MTases_sf"/>
</dbReference>
<reference evidence="4 5" key="1">
    <citation type="submission" date="2019-12" db="EMBL/GenBank/DDBJ databases">
        <authorList>
            <person name="Huq M.A."/>
        </authorList>
    </citation>
    <scope>NUCLEOTIDE SEQUENCE [LARGE SCALE GENOMIC DNA]</scope>
    <source>
        <strain evidence="4 5">MAH-20</strain>
    </source>
</reference>
<evidence type="ECO:0000256" key="1">
    <source>
        <dbReference type="ARBA" id="ARBA00022603"/>
    </source>
</evidence>
<evidence type="ECO:0000256" key="2">
    <source>
        <dbReference type="ARBA" id="ARBA00022679"/>
    </source>
</evidence>
<dbReference type="EMBL" id="WQMS01000020">
    <property type="protein sequence ID" value="MVO79459.1"/>
    <property type="molecule type" value="Genomic_DNA"/>
</dbReference>
<dbReference type="CDD" id="cd02440">
    <property type="entry name" value="AdoMet_MTases"/>
    <property type="match status" value="1"/>
</dbReference>
<keyword evidence="2 4" id="KW-0808">Transferase</keyword>
<accession>A0A6I4J453</accession>
<name>A0A6I4J453_9SPHN</name>
<protein>
    <submittedName>
        <fullName evidence="4">Methyltransferase domain-containing protein</fullName>
    </submittedName>
</protein>
<organism evidence="4 5">
    <name type="scientific">Sphingomonas horti</name>
    <dbReference type="NCBI Taxonomy" id="2682842"/>
    <lineage>
        <taxon>Bacteria</taxon>
        <taxon>Pseudomonadati</taxon>
        <taxon>Pseudomonadota</taxon>
        <taxon>Alphaproteobacteria</taxon>
        <taxon>Sphingomonadales</taxon>
        <taxon>Sphingomonadaceae</taxon>
        <taxon>Sphingomonas</taxon>
    </lineage>
</organism>
<feature type="domain" description="Methyltransferase" evidence="3">
    <location>
        <begin position="52"/>
        <end position="143"/>
    </location>
</feature>
<dbReference type="PANTHER" id="PTHR43861">
    <property type="entry name" value="TRANS-ACONITATE 2-METHYLTRANSFERASE-RELATED"/>
    <property type="match status" value="1"/>
</dbReference>
<dbReference type="AlphaFoldDB" id="A0A6I4J453"/>
<gene>
    <name evidence="4" type="ORF">GON01_16120</name>
</gene>
<dbReference type="Gene3D" id="3.40.50.150">
    <property type="entry name" value="Vaccinia Virus protein VP39"/>
    <property type="match status" value="1"/>
</dbReference>
<evidence type="ECO:0000313" key="5">
    <source>
        <dbReference type="Proteomes" id="UP000441389"/>
    </source>
</evidence>
<dbReference type="Proteomes" id="UP000441389">
    <property type="component" value="Unassembled WGS sequence"/>
</dbReference>
<dbReference type="RefSeq" id="WP_157028403.1">
    <property type="nucleotide sequence ID" value="NZ_WQMS01000020.1"/>
</dbReference>
<evidence type="ECO:0000313" key="4">
    <source>
        <dbReference type="EMBL" id="MVO79459.1"/>
    </source>
</evidence>
<dbReference type="InterPro" id="IPR041698">
    <property type="entry name" value="Methyltransf_25"/>
</dbReference>
<sequence length="276" mass="29718">MTVSGYATAAGQKALWGGQNGEAWVAAQDLLDDLFRPLEAMLVDSVDEGARVLDIGCGTGSTTVAIARKAGANGRAVGVDISEPMIAAARRRASSAEFIRADAQDYRFEPESFDLIASRFGVMFFSDPVAAFTNLRRAARPLGGMRLLAWRGMADNPFMTAAERAAAPLLPDLPVRKPDAPGQFAFADRDRVRRILEQGGWTDIDIHPVDVPCTMPADQLEFYFTRLGPVGLTLGSADDALRARVVETVRPAFEPFIEGPVVRFTAACWSIGAINA</sequence>
<dbReference type="PANTHER" id="PTHR43861:SF1">
    <property type="entry name" value="TRANS-ACONITATE 2-METHYLTRANSFERASE"/>
    <property type="match status" value="1"/>
</dbReference>
<keyword evidence="1 4" id="KW-0489">Methyltransferase</keyword>
<dbReference type="Pfam" id="PF13649">
    <property type="entry name" value="Methyltransf_25"/>
    <property type="match status" value="1"/>
</dbReference>
<dbReference type="GO" id="GO:0008168">
    <property type="term" value="F:methyltransferase activity"/>
    <property type="evidence" value="ECO:0007669"/>
    <property type="project" value="UniProtKB-KW"/>
</dbReference>